<reference evidence="1 2" key="1">
    <citation type="submission" date="2019-01" db="EMBL/GenBank/DDBJ databases">
        <authorList>
            <person name="Chen W.-M."/>
        </authorList>
    </citation>
    <scope>NUCLEOTIDE SEQUENCE [LARGE SCALE GENOMIC DNA]</scope>
    <source>
        <strain evidence="1 2">KYPC3</strain>
    </source>
</reference>
<dbReference type="OrthoDB" id="4544211at2"/>
<keyword evidence="1" id="KW-0418">Kinase</keyword>
<dbReference type="RefSeq" id="WP_127697889.1">
    <property type="nucleotide sequence ID" value="NZ_SACS01000003.1"/>
</dbReference>
<proteinExistence type="predicted"/>
<dbReference type="AlphaFoldDB" id="A0A437R295"/>
<organism evidence="1 2">
    <name type="scientific">Rheinheimera riviphila</name>
    <dbReference type="NCBI Taxonomy" id="1834037"/>
    <lineage>
        <taxon>Bacteria</taxon>
        <taxon>Pseudomonadati</taxon>
        <taxon>Pseudomonadota</taxon>
        <taxon>Gammaproteobacteria</taxon>
        <taxon>Chromatiales</taxon>
        <taxon>Chromatiaceae</taxon>
        <taxon>Rheinheimera</taxon>
    </lineage>
</organism>
<dbReference type="SUPFAM" id="SSF53795">
    <property type="entry name" value="PEP carboxykinase-like"/>
    <property type="match status" value="1"/>
</dbReference>
<dbReference type="NCBIfam" id="TIGR04352">
    <property type="entry name" value="HprK_rel_A"/>
    <property type="match status" value="1"/>
</dbReference>
<evidence type="ECO:0000313" key="1">
    <source>
        <dbReference type="EMBL" id="RVU40880.1"/>
    </source>
</evidence>
<protein>
    <submittedName>
        <fullName evidence="1">HprK-related kinase A</fullName>
    </submittedName>
</protein>
<accession>A0A437R295</accession>
<dbReference type="Proteomes" id="UP000283077">
    <property type="component" value="Unassembled WGS sequence"/>
</dbReference>
<dbReference type="Gene3D" id="3.40.50.300">
    <property type="entry name" value="P-loop containing nucleotide triphosphate hydrolases"/>
    <property type="match status" value="1"/>
</dbReference>
<sequence length="284" mass="31889">MTTSFVLASAPFNFQVNTSGSVLYDQLQQLYPASVLQNSPSTDIIDFQIDFKKNWWSFSQSYAFKLGQHHFRMTAKPQLLSVFEWGLNWAVSSYQNRYLCIHAAVLEKNGISLILPAPPGSGKSTLCALLMLSGWRLLSDEHCLIDPQTGMILPFVRPISLKNRSIAVLNQRYAKNIVQCVVPDTFKGTIGYLPPTAESWQLMHQPVQPAYVIFPKYNAHVAATEFSGIEQSQLFMQLAVNCFNYTVLAEVGFETLGRLVKQVVGIRLEYANTDEALQLIAELD</sequence>
<dbReference type="GO" id="GO:0016301">
    <property type="term" value="F:kinase activity"/>
    <property type="evidence" value="ECO:0007669"/>
    <property type="project" value="UniProtKB-KW"/>
</dbReference>
<name>A0A437R295_9GAMM</name>
<evidence type="ECO:0000313" key="2">
    <source>
        <dbReference type="Proteomes" id="UP000283077"/>
    </source>
</evidence>
<dbReference type="InterPro" id="IPR027600">
    <property type="entry name" value="HprK-rel_A"/>
</dbReference>
<keyword evidence="1" id="KW-0808">Transferase</keyword>
<keyword evidence="2" id="KW-1185">Reference proteome</keyword>
<dbReference type="EMBL" id="SACS01000003">
    <property type="protein sequence ID" value="RVU40880.1"/>
    <property type="molecule type" value="Genomic_DNA"/>
</dbReference>
<comment type="caution">
    <text evidence="1">The sequence shown here is derived from an EMBL/GenBank/DDBJ whole genome shotgun (WGS) entry which is preliminary data.</text>
</comment>
<gene>
    <name evidence="1" type="ORF">EOE67_04710</name>
</gene>
<dbReference type="InterPro" id="IPR027417">
    <property type="entry name" value="P-loop_NTPase"/>
</dbReference>